<protein>
    <submittedName>
        <fullName evidence="1">Uncharacterized protein</fullName>
    </submittedName>
</protein>
<evidence type="ECO:0000313" key="2">
    <source>
        <dbReference type="Proteomes" id="UP001281003"/>
    </source>
</evidence>
<name>A0AAE0U9I3_SORBR</name>
<organism evidence="1 2">
    <name type="scientific">Sordaria brevicollis</name>
    <dbReference type="NCBI Taxonomy" id="83679"/>
    <lineage>
        <taxon>Eukaryota</taxon>
        <taxon>Fungi</taxon>
        <taxon>Dikarya</taxon>
        <taxon>Ascomycota</taxon>
        <taxon>Pezizomycotina</taxon>
        <taxon>Sordariomycetes</taxon>
        <taxon>Sordariomycetidae</taxon>
        <taxon>Sordariales</taxon>
        <taxon>Sordariaceae</taxon>
        <taxon>Sordaria</taxon>
    </lineage>
</organism>
<evidence type="ECO:0000313" key="1">
    <source>
        <dbReference type="EMBL" id="KAK3395961.1"/>
    </source>
</evidence>
<proteinExistence type="predicted"/>
<dbReference type="Proteomes" id="UP001281003">
    <property type="component" value="Unassembled WGS sequence"/>
</dbReference>
<reference evidence="1" key="2">
    <citation type="submission" date="2023-07" db="EMBL/GenBank/DDBJ databases">
        <authorList>
            <consortium name="Lawrence Berkeley National Laboratory"/>
            <person name="Haridas S."/>
            <person name="Hensen N."/>
            <person name="Bonometti L."/>
            <person name="Westerberg I."/>
            <person name="Brannstrom I.O."/>
            <person name="Guillou S."/>
            <person name="Cros-Aarteil S."/>
            <person name="Calhoun S."/>
            <person name="Kuo A."/>
            <person name="Mondo S."/>
            <person name="Pangilinan J."/>
            <person name="Riley R."/>
            <person name="LaButti K."/>
            <person name="Andreopoulos B."/>
            <person name="Lipzen A."/>
            <person name="Chen C."/>
            <person name="Yanf M."/>
            <person name="Daum C."/>
            <person name="Ng V."/>
            <person name="Clum A."/>
            <person name="Steindorff A."/>
            <person name="Ohm R."/>
            <person name="Martin F."/>
            <person name="Silar P."/>
            <person name="Natvig D."/>
            <person name="Lalanne C."/>
            <person name="Gautier V."/>
            <person name="Ament-velasquez S.L."/>
            <person name="Kruys A."/>
            <person name="Hutchinson M.I."/>
            <person name="Powell A.J."/>
            <person name="Barry K."/>
            <person name="Miller A.N."/>
            <person name="Grigoriev I.V."/>
            <person name="Debuchy R."/>
            <person name="Gladieux P."/>
            <person name="Thoren M.H."/>
            <person name="Johannesson H."/>
        </authorList>
    </citation>
    <scope>NUCLEOTIDE SEQUENCE</scope>
    <source>
        <strain evidence="1">FGSC 1904</strain>
    </source>
</reference>
<gene>
    <name evidence="1" type="ORF">B0T20DRAFT_420378</name>
</gene>
<sequence length="174" mass="19893">MLLFSFLLHEVHYKAFSLWVLIVCFGSVRMPGVFVQECLVSSLTRFLFYDFATPKIKSQHPEPPTMSQDIVTAYGMIIDISQFLLYQPTHLDLDKPSTYYFPVKTSTEQPVPYLPPSPTTHLTLSETHLRLRRSGESLTVHNILCALHLLYVYQVPLGRGAGDCMELFEALKRP</sequence>
<dbReference type="AlphaFoldDB" id="A0AAE0U9I3"/>
<dbReference type="EMBL" id="JAUTDP010000010">
    <property type="protein sequence ID" value="KAK3395961.1"/>
    <property type="molecule type" value="Genomic_DNA"/>
</dbReference>
<comment type="caution">
    <text evidence="1">The sequence shown here is derived from an EMBL/GenBank/DDBJ whole genome shotgun (WGS) entry which is preliminary data.</text>
</comment>
<reference evidence="1" key="1">
    <citation type="journal article" date="2023" name="Mol. Phylogenet. Evol.">
        <title>Genome-scale phylogeny and comparative genomics of the fungal order Sordariales.</title>
        <authorList>
            <person name="Hensen N."/>
            <person name="Bonometti L."/>
            <person name="Westerberg I."/>
            <person name="Brannstrom I.O."/>
            <person name="Guillou S."/>
            <person name="Cros-Aarteil S."/>
            <person name="Calhoun S."/>
            <person name="Haridas S."/>
            <person name="Kuo A."/>
            <person name="Mondo S."/>
            <person name="Pangilinan J."/>
            <person name="Riley R."/>
            <person name="LaButti K."/>
            <person name="Andreopoulos B."/>
            <person name="Lipzen A."/>
            <person name="Chen C."/>
            <person name="Yan M."/>
            <person name="Daum C."/>
            <person name="Ng V."/>
            <person name="Clum A."/>
            <person name="Steindorff A."/>
            <person name="Ohm R.A."/>
            <person name="Martin F."/>
            <person name="Silar P."/>
            <person name="Natvig D.O."/>
            <person name="Lalanne C."/>
            <person name="Gautier V."/>
            <person name="Ament-Velasquez S.L."/>
            <person name="Kruys A."/>
            <person name="Hutchinson M.I."/>
            <person name="Powell A.J."/>
            <person name="Barry K."/>
            <person name="Miller A.N."/>
            <person name="Grigoriev I.V."/>
            <person name="Debuchy R."/>
            <person name="Gladieux P."/>
            <person name="Hiltunen Thoren M."/>
            <person name="Johannesson H."/>
        </authorList>
    </citation>
    <scope>NUCLEOTIDE SEQUENCE</scope>
    <source>
        <strain evidence="1">FGSC 1904</strain>
    </source>
</reference>
<keyword evidence="2" id="KW-1185">Reference proteome</keyword>
<accession>A0AAE0U9I3</accession>